<reference evidence="5 6" key="1">
    <citation type="journal article" date="2015" name="Genome Biol. Evol.">
        <title>Comparative Genomics of a Bacterivorous Green Alga Reveals Evolutionary Causalities and Consequences of Phago-Mixotrophic Mode of Nutrition.</title>
        <authorList>
            <person name="Burns J.A."/>
            <person name="Paasch A."/>
            <person name="Narechania A."/>
            <person name="Kim E."/>
        </authorList>
    </citation>
    <scope>NUCLEOTIDE SEQUENCE [LARGE SCALE GENOMIC DNA]</scope>
    <source>
        <strain evidence="5 6">PLY_AMNH</strain>
    </source>
</reference>
<dbReference type="GO" id="GO:0005783">
    <property type="term" value="C:endoplasmic reticulum"/>
    <property type="evidence" value="ECO:0007669"/>
    <property type="project" value="TreeGrafter"/>
</dbReference>
<sequence length="289" mass="32758">MWFYNKKIAPIVVLVAAVATYSDWEALNGQFLLDDKGTVTDNPTVRPEAPWWLLWQRDYWGKDDIGSRQSHKSYRPITNLTFRWNYLYNELDTFGYHVVNVAIHVFASILCYYVVDASILQNDPEYSFFAAFLFAVHPIHAEAVANITGRAEVLCALFYFLGFLCYSSSFSRSSINGVKVWRARSVWMQSMAITCTLLLAVLSMLSKEQGITLPVLCAVWDFVMASRLVPSDLVTAWQCAHLDRRRRLRGWLVRTAVMGVLTVAIALARLSLNGGHSLPSPSSRALLFE</sequence>
<feature type="transmembrane region" description="Helical" evidence="3">
    <location>
        <begin position="94"/>
        <end position="114"/>
    </location>
</feature>
<keyword evidence="3" id="KW-0812">Transmembrane</keyword>
<proteinExistence type="predicted"/>
<dbReference type="GO" id="GO:0035269">
    <property type="term" value="P:protein O-linked glycosylation via mannose"/>
    <property type="evidence" value="ECO:0007669"/>
    <property type="project" value="TreeGrafter"/>
</dbReference>
<comment type="caution">
    <text evidence="5">The sequence shown here is derived from an EMBL/GenBank/DDBJ whole genome shotgun (WGS) entry which is preliminary data.</text>
</comment>
<feature type="signal peptide" evidence="4">
    <location>
        <begin position="1"/>
        <end position="24"/>
    </location>
</feature>
<evidence type="ECO:0000313" key="6">
    <source>
        <dbReference type="Proteomes" id="UP001190700"/>
    </source>
</evidence>
<dbReference type="EMBL" id="LGRX02021418">
    <property type="protein sequence ID" value="KAK3256699.1"/>
    <property type="molecule type" value="Genomic_DNA"/>
</dbReference>
<evidence type="ECO:0000256" key="4">
    <source>
        <dbReference type="SAM" id="SignalP"/>
    </source>
</evidence>
<evidence type="ECO:0000256" key="2">
    <source>
        <dbReference type="ARBA" id="ARBA00022803"/>
    </source>
</evidence>
<dbReference type="AlphaFoldDB" id="A0AAE0KQG7"/>
<accession>A0AAE0KQG7</accession>
<evidence type="ECO:0008006" key="7">
    <source>
        <dbReference type="Google" id="ProtNLM"/>
    </source>
</evidence>
<keyword evidence="4" id="KW-0732">Signal</keyword>
<feature type="transmembrane region" description="Helical" evidence="3">
    <location>
        <begin position="147"/>
        <end position="166"/>
    </location>
</feature>
<evidence type="ECO:0000313" key="5">
    <source>
        <dbReference type="EMBL" id="KAK3256699.1"/>
    </source>
</evidence>
<dbReference type="PANTHER" id="PTHR44227">
    <property type="match status" value="1"/>
</dbReference>
<protein>
    <recommendedName>
        <fullName evidence="7">DUF1736 domain-containing protein</fullName>
    </recommendedName>
</protein>
<dbReference type="Proteomes" id="UP001190700">
    <property type="component" value="Unassembled WGS sequence"/>
</dbReference>
<feature type="transmembrane region" description="Helical" evidence="3">
    <location>
        <begin position="126"/>
        <end position="141"/>
    </location>
</feature>
<feature type="transmembrane region" description="Helical" evidence="3">
    <location>
        <begin position="186"/>
        <end position="205"/>
    </location>
</feature>
<gene>
    <name evidence="5" type="ORF">CYMTET_34178</name>
</gene>
<keyword evidence="2" id="KW-0802">TPR repeat</keyword>
<organism evidence="5 6">
    <name type="scientific">Cymbomonas tetramitiformis</name>
    <dbReference type="NCBI Taxonomy" id="36881"/>
    <lineage>
        <taxon>Eukaryota</taxon>
        <taxon>Viridiplantae</taxon>
        <taxon>Chlorophyta</taxon>
        <taxon>Pyramimonadophyceae</taxon>
        <taxon>Pyramimonadales</taxon>
        <taxon>Pyramimonadaceae</taxon>
        <taxon>Cymbomonas</taxon>
    </lineage>
</organism>
<dbReference type="InterPro" id="IPR052346">
    <property type="entry name" value="O-mannosyl-transferase_TMTC"/>
</dbReference>
<feature type="transmembrane region" description="Helical" evidence="3">
    <location>
        <begin position="251"/>
        <end position="272"/>
    </location>
</feature>
<evidence type="ECO:0000256" key="1">
    <source>
        <dbReference type="ARBA" id="ARBA00022737"/>
    </source>
</evidence>
<keyword evidence="1" id="KW-0677">Repeat</keyword>
<dbReference type="GO" id="GO:0030968">
    <property type="term" value="P:endoplasmic reticulum unfolded protein response"/>
    <property type="evidence" value="ECO:0007669"/>
    <property type="project" value="TreeGrafter"/>
</dbReference>
<keyword evidence="3" id="KW-1133">Transmembrane helix</keyword>
<evidence type="ECO:0000256" key="3">
    <source>
        <dbReference type="SAM" id="Phobius"/>
    </source>
</evidence>
<feature type="chain" id="PRO_5041976101" description="DUF1736 domain-containing protein" evidence="4">
    <location>
        <begin position="25"/>
        <end position="289"/>
    </location>
</feature>
<keyword evidence="6" id="KW-1185">Reference proteome</keyword>
<dbReference type="GO" id="GO:0000030">
    <property type="term" value="F:mannosyltransferase activity"/>
    <property type="evidence" value="ECO:0007669"/>
    <property type="project" value="TreeGrafter"/>
</dbReference>
<name>A0AAE0KQG7_9CHLO</name>
<dbReference type="PANTHER" id="PTHR44227:SF3">
    <property type="entry name" value="PROTEIN O-MANNOSYL-TRANSFERASE TMTC4"/>
    <property type="match status" value="1"/>
</dbReference>
<keyword evidence="3" id="KW-0472">Membrane</keyword>